<keyword evidence="4" id="KW-1185">Reference proteome</keyword>
<name>A0ABP8GNM6_9BACT</name>
<organism evidence="3 4">
    <name type="scientific">Flaviaesturariibacter amylovorans</name>
    <dbReference type="NCBI Taxonomy" id="1084520"/>
    <lineage>
        <taxon>Bacteria</taxon>
        <taxon>Pseudomonadati</taxon>
        <taxon>Bacteroidota</taxon>
        <taxon>Chitinophagia</taxon>
        <taxon>Chitinophagales</taxon>
        <taxon>Chitinophagaceae</taxon>
        <taxon>Flaviaestuariibacter</taxon>
    </lineage>
</organism>
<keyword evidence="3" id="KW-0675">Receptor</keyword>
<gene>
    <name evidence="3" type="ORF">GCM10023184_16920</name>
</gene>
<evidence type="ECO:0000256" key="1">
    <source>
        <dbReference type="ARBA" id="ARBA00022729"/>
    </source>
</evidence>
<dbReference type="SUPFAM" id="SSF53807">
    <property type="entry name" value="Helical backbone' metal receptor"/>
    <property type="match status" value="1"/>
</dbReference>
<evidence type="ECO:0000259" key="2">
    <source>
        <dbReference type="PROSITE" id="PS50983"/>
    </source>
</evidence>
<dbReference type="InterPro" id="IPR002491">
    <property type="entry name" value="ABC_transptr_periplasmic_BD"/>
</dbReference>
<comment type="caution">
    <text evidence="3">The sequence shown here is derived from an EMBL/GenBank/DDBJ whole genome shotgun (WGS) entry which is preliminary data.</text>
</comment>
<dbReference type="NCBIfam" id="NF038402">
    <property type="entry name" value="TroA_like"/>
    <property type="match status" value="1"/>
</dbReference>
<dbReference type="InterPro" id="IPR050902">
    <property type="entry name" value="ABC_Transporter_SBP"/>
</dbReference>
<dbReference type="Gene3D" id="3.40.50.1980">
    <property type="entry name" value="Nitrogenase molybdenum iron protein domain"/>
    <property type="match status" value="2"/>
</dbReference>
<evidence type="ECO:0000313" key="3">
    <source>
        <dbReference type="EMBL" id="GAA4327616.1"/>
    </source>
</evidence>
<dbReference type="Pfam" id="PF01497">
    <property type="entry name" value="Peripla_BP_2"/>
    <property type="match status" value="1"/>
</dbReference>
<sequence length="263" mass="29637">MRPLYDPFGRPLSLPHPPQRIVSLVPSQTELLYDLGLRDEVAGITKFCIHPDEWFRGKTRVGGTKTVHADRVAALQPDLVLANKEENVREQVEALAQDYATWVSDIETLDDALDMIRSIGALVHRAREAEIIARKIRGRFDRLEPVQGPKKRAGYLIWKDPYMSVGHDTFIHHMLGYLGVENAFADRGRYPEVSIEDLQGCDVILLSSEPYPFAEKHVEELLQAVPGAAVALVDGELFSWYGSRLLHTPPYFRNLRTAIAGID</sequence>
<dbReference type="PANTHER" id="PTHR30535:SF35">
    <property type="entry name" value="PERIPLASMIC BINDING PROTEIN"/>
    <property type="match status" value="1"/>
</dbReference>
<dbReference type="PANTHER" id="PTHR30535">
    <property type="entry name" value="VITAMIN B12-BINDING PROTEIN"/>
    <property type="match status" value="1"/>
</dbReference>
<feature type="domain" description="Fe/B12 periplasmic-binding" evidence="2">
    <location>
        <begin position="20"/>
        <end position="263"/>
    </location>
</feature>
<dbReference type="Proteomes" id="UP001501725">
    <property type="component" value="Unassembled WGS sequence"/>
</dbReference>
<dbReference type="InterPro" id="IPR054828">
    <property type="entry name" value="Vit_B12_bind_prot"/>
</dbReference>
<dbReference type="EMBL" id="BAABGY010000007">
    <property type="protein sequence ID" value="GAA4327616.1"/>
    <property type="molecule type" value="Genomic_DNA"/>
</dbReference>
<proteinExistence type="predicted"/>
<protein>
    <submittedName>
        <fullName evidence="3">Helical backbone metal receptor</fullName>
    </submittedName>
</protein>
<reference evidence="4" key="1">
    <citation type="journal article" date="2019" name="Int. J. Syst. Evol. Microbiol.">
        <title>The Global Catalogue of Microorganisms (GCM) 10K type strain sequencing project: providing services to taxonomists for standard genome sequencing and annotation.</title>
        <authorList>
            <consortium name="The Broad Institute Genomics Platform"/>
            <consortium name="The Broad Institute Genome Sequencing Center for Infectious Disease"/>
            <person name="Wu L."/>
            <person name="Ma J."/>
        </authorList>
    </citation>
    <scope>NUCLEOTIDE SEQUENCE [LARGE SCALE GENOMIC DNA]</scope>
    <source>
        <strain evidence="4">JCM 17919</strain>
    </source>
</reference>
<accession>A0ABP8GNM6</accession>
<dbReference type="PROSITE" id="PS50983">
    <property type="entry name" value="FE_B12_PBP"/>
    <property type="match status" value="1"/>
</dbReference>
<evidence type="ECO:0000313" key="4">
    <source>
        <dbReference type="Proteomes" id="UP001501725"/>
    </source>
</evidence>
<dbReference type="RefSeq" id="WP_345255072.1">
    <property type="nucleotide sequence ID" value="NZ_BAABGY010000007.1"/>
</dbReference>
<keyword evidence="1" id="KW-0732">Signal</keyword>